<dbReference type="NCBIfam" id="TIGR00227">
    <property type="entry name" value="ribD_Cterm"/>
    <property type="match status" value="1"/>
</dbReference>
<dbReference type="PROSITE" id="PS00903">
    <property type="entry name" value="CYT_DCMP_DEAMINASES_1"/>
    <property type="match status" value="1"/>
</dbReference>
<dbReference type="EMBL" id="BMFV01000002">
    <property type="protein sequence ID" value="GGH75933.1"/>
    <property type="molecule type" value="Genomic_DNA"/>
</dbReference>
<evidence type="ECO:0000256" key="3">
    <source>
        <dbReference type="ARBA" id="ARBA00004910"/>
    </source>
</evidence>
<dbReference type="InterPro" id="IPR016193">
    <property type="entry name" value="Cytidine_deaminase-like"/>
</dbReference>
<dbReference type="EC" id="1.1.1.193" evidence="15"/>
<comment type="similarity">
    <text evidence="4 15">In the N-terminal section; belongs to the cytidine and deoxycytidylate deaminase family.</text>
</comment>
<evidence type="ECO:0000259" key="19">
    <source>
        <dbReference type="PROSITE" id="PS51747"/>
    </source>
</evidence>
<dbReference type="GO" id="GO:0008703">
    <property type="term" value="F:5-amino-6-(5-phosphoribosylamino)uracil reductase activity"/>
    <property type="evidence" value="ECO:0007669"/>
    <property type="project" value="UniProtKB-EC"/>
</dbReference>
<dbReference type="InterPro" id="IPR024072">
    <property type="entry name" value="DHFR-like_dom_sf"/>
</dbReference>
<dbReference type="InterPro" id="IPR011549">
    <property type="entry name" value="RibD_C"/>
</dbReference>
<dbReference type="GO" id="GO:0050661">
    <property type="term" value="F:NADP binding"/>
    <property type="evidence" value="ECO:0007669"/>
    <property type="project" value="InterPro"/>
</dbReference>
<sequence>MSDLQFMELALTLAKETVGQTSPNPVVGAVLVKNNQVIGLGAHLKAGEPHAEVHAIRMAGEKAKGATLYVTLEPCHHFGRTPPCCDLIIQSGIQKVYVATQDPNALVSGKGIEKMKQAGIDVEVGLLEEEARKLNQVFFHFIQTGLPYVTLKAAVSLDGKTATYTGESQWITSRASRQDVHHFRHTHDAILVGVNTVIKDDPRLTVRVSDEVKPAVRVILDTSLRTPLGAKIIQDHEAPTWIVVGSEVTSEWIRHFTDLGIKIIQMNSKHIPIQDMLSHLGELGITSLFVEGGAEVLGSFLKERHFQRVITYIAPKLIGGSGAPTSFAGDGIANIDEALSLEIEEVCQIGPDIRIVSIPKWGGEI</sequence>
<evidence type="ECO:0000256" key="18">
    <source>
        <dbReference type="PIRSR" id="PIRSR006769-3"/>
    </source>
</evidence>
<evidence type="ECO:0000256" key="6">
    <source>
        <dbReference type="ARBA" id="ARBA00022619"/>
    </source>
</evidence>
<accession>A0A8J2ZSN4</accession>
<feature type="domain" description="CMP/dCMP-type deaminase" evidence="19">
    <location>
        <begin position="1"/>
        <end position="123"/>
    </location>
</feature>
<name>A0A8J2ZSN4_9BACL</name>
<feature type="binding site" evidence="18">
    <location>
        <position position="75"/>
    </location>
    <ligand>
        <name>Zn(2+)</name>
        <dbReference type="ChEBI" id="CHEBI:29105"/>
        <note>catalytic</note>
    </ligand>
</feature>
<feature type="active site" description="Proton donor" evidence="16">
    <location>
        <position position="52"/>
    </location>
</feature>
<comment type="similarity">
    <text evidence="5 15">In the C-terminal section; belongs to the HTP reductase family.</text>
</comment>
<evidence type="ECO:0000313" key="20">
    <source>
        <dbReference type="EMBL" id="GGH75933.1"/>
    </source>
</evidence>
<gene>
    <name evidence="20" type="primary">ribD</name>
    <name evidence="20" type="ORF">GCM10007096_05650</name>
</gene>
<evidence type="ECO:0000256" key="1">
    <source>
        <dbReference type="ARBA" id="ARBA00002151"/>
    </source>
</evidence>
<dbReference type="SUPFAM" id="SSF53597">
    <property type="entry name" value="Dihydrofolate reductase-like"/>
    <property type="match status" value="1"/>
</dbReference>
<dbReference type="InterPro" id="IPR004794">
    <property type="entry name" value="Eubact_RibD"/>
</dbReference>
<dbReference type="Pfam" id="PF00383">
    <property type="entry name" value="dCMP_cyt_deam_1"/>
    <property type="match status" value="1"/>
</dbReference>
<evidence type="ECO:0000256" key="15">
    <source>
        <dbReference type="PIRNR" id="PIRNR006769"/>
    </source>
</evidence>
<feature type="binding site" evidence="17">
    <location>
        <position position="154"/>
    </location>
    <ligand>
        <name>NADP(+)</name>
        <dbReference type="ChEBI" id="CHEBI:58349"/>
    </ligand>
</feature>
<keyword evidence="8 15" id="KW-0378">Hydrolase</keyword>
<dbReference type="InterPro" id="IPR002734">
    <property type="entry name" value="RibDG_C"/>
</dbReference>
<dbReference type="PANTHER" id="PTHR38011:SF7">
    <property type="entry name" value="2,5-DIAMINO-6-RIBOSYLAMINO-4(3H)-PYRIMIDINONE 5'-PHOSPHATE REDUCTASE"/>
    <property type="match status" value="1"/>
</dbReference>
<feature type="binding site" evidence="17">
    <location>
        <position position="204"/>
    </location>
    <ligand>
        <name>substrate</name>
    </ligand>
</feature>
<comment type="catalytic activity">
    <reaction evidence="14 15">
        <text>2,5-diamino-6-hydroxy-4-(5-phosphoribosylamino)-pyrimidine + H2O + H(+) = 5-amino-6-(5-phospho-D-ribosylamino)uracil + NH4(+)</text>
        <dbReference type="Rhea" id="RHEA:21868"/>
        <dbReference type="ChEBI" id="CHEBI:15377"/>
        <dbReference type="ChEBI" id="CHEBI:15378"/>
        <dbReference type="ChEBI" id="CHEBI:28938"/>
        <dbReference type="ChEBI" id="CHEBI:58453"/>
        <dbReference type="ChEBI" id="CHEBI:58614"/>
        <dbReference type="EC" id="3.5.4.26"/>
    </reaction>
</comment>
<organism evidence="20 21">
    <name type="scientific">Pullulanibacillus pueri</name>
    <dbReference type="NCBI Taxonomy" id="1437324"/>
    <lineage>
        <taxon>Bacteria</taxon>
        <taxon>Bacillati</taxon>
        <taxon>Bacillota</taxon>
        <taxon>Bacilli</taxon>
        <taxon>Bacillales</taxon>
        <taxon>Sporolactobacillaceae</taxon>
        <taxon>Pullulanibacillus</taxon>
    </lineage>
</organism>
<feature type="binding site" evidence="18">
    <location>
        <position position="84"/>
    </location>
    <ligand>
        <name>Zn(2+)</name>
        <dbReference type="ChEBI" id="CHEBI:29105"/>
        <note>catalytic</note>
    </ligand>
</feature>
<dbReference type="GO" id="GO:0008270">
    <property type="term" value="F:zinc ion binding"/>
    <property type="evidence" value="ECO:0007669"/>
    <property type="project" value="InterPro"/>
</dbReference>
<dbReference type="GO" id="GO:0008835">
    <property type="term" value="F:diaminohydroxyphosphoribosylaminopyrimidine deaminase activity"/>
    <property type="evidence" value="ECO:0007669"/>
    <property type="project" value="UniProtKB-EC"/>
</dbReference>
<keyword evidence="21" id="KW-1185">Reference proteome</keyword>
<dbReference type="InterPro" id="IPR050765">
    <property type="entry name" value="Riboflavin_Biosynth_HTPR"/>
</dbReference>
<evidence type="ECO:0000256" key="9">
    <source>
        <dbReference type="ARBA" id="ARBA00022833"/>
    </source>
</evidence>
<keyword evidence="6 15" id="KW-0686">Riboflavin biosynthesis</keyword>
<dbReference type="CDD" id="cd01284">
    <property type="entry name" value="Riboflavin_deaminase-reductase"/>
    <property type="match status" value="1"/>
</dbReference>
<comment type="function">
    <text evidence="1 15">Converts 2,5-diamino-6-(ribosylamino)-4(3h)-pyrimidinone 5'-phosphate into 5-amino-6-(ribosylamino)-2,4(1h,3h)-pyrimidinedione 5'-phosphate.</text>
</comment>
<evidence type="ECO:0000256" key="17">
    <source>
        <dbReference type="PIRSR" id="PIRSR006769-2"/>
    </source>
</evidence>
<evidence type="ECO:0000256" key="4">
    <source>
        <dbReference type="ARBA" id="ARBA00005259"/>
    </source>
</evidence>
<evidence type="ECO:0000256" key="12">
    <source>
        <dbReference type="ARBA" id="ARBA00023268"/>
    </source>
</evidence>
<evidence type="ECO:0000256" key="5">
    <source>
        <dbReference type="ARBA" id="ARBA00007417"/>
    </source>
</evidence>
<evidence type="ECO:0000256" key="7">
    <source>
        <dbReference type="ARBA" id="ARBA00022723"/>
    </source>
</evidence>
<dbReference type="Gene3D" id="3.40.430.10">
    <property type="entry name" value="Dihydrofolate Reductase, subunit A"/>
    <property type="match status" value="1"/>
</dbReference>
<dbReference type="PANTHER" id="PTHR38011">
    <property type="entry name" value="DIHYDROFOLATE REDUCTASE FAMILY PROTEIN (AFU_ORTHOLOGUE AFUA_8G06820)"/>
    <property type="match status" value="1"/>
</dbReference>
<feature type="binding site" evidence="17">
    <location>
        <position position="184"/>
    </location>
    <ligand>
        <name>substrate</name>
    </ligand>
</feature>
<dbReference type="NCBIfam" id="TIGR00326">
    <property type="entry name" value="eubact_ribD"/>
    <property type="match status" value="1"/>
</dbReference>
<dbReference type="GO" id="GO:0009231">
    <property type="term" value="P:riboflavin biosynthetic process"/>
    <property type="evidence" value="ECO:0007669"/>
    <property type="project" value="UniProtKB-UniPathway"/>
</dbReference>
<evidence type="ECO:0000256" key="16">
    <source>
        <dbReference type="PIRSR" id="PIRSR006769-1"/>
    </source>
</evidence>
<feature type="binding site" evidence="17">
    <location>
        <begin position="293"/>
        <end position="299"/>
    </location>
    <ligand>
        <name>NADP(+)</name>
        <dbReference type="ChEBI" id="CHEBI:58349"/>
    </ligand>
</feature>
<feature type="binding site" evidence="17">
    <location>
        <position position="168"/>
    </location>
    <ligand>
        <name>substrate</name>
    </ligand>
</feature>
<dbReference type="SUPFAM" id="SSF53927">
    <property type="entry name" value="Cytidine deaminase-like"/>
    <property type="match status" value="1"/>
</dbReference>
<dbReference type="EC" id="3.5.4.26" evidence="15"/>
<comment type="catalytic activity">
    <reaction evidence="13 15">
        <text>5-amino-6-(5-phospho-D-ribitylamino)uracil + NADP(+) = 5-amino-6-(5-phospho-D-ribosylamino)uracil + NADPH + H(+)</text>
        <dbReference type="Rhea" id="RHEA:17845"/>
        <dbReference type="ChEBI" id="CHEBI:15378"/>
        <dbReference type="ChEBI" id="CHEBI:57783"/>
        <dbReference type="ChEBI" id="CHEBI:58349"/>
        <dbReference type="ChEBI" id="CHEBI:58421"/>
        <dbReference type="ChEBI" id="CHEBI:58453"/>
        <dbReference type="EC" id="1.1.1.193"/>
    </reaction>
</comment>
<evidence type="ECO:0000256" key="11">
    <source>
        <dbReference type="ARBA" id="ARBA00023002"/>
    </source>
</evidence>
<reference evidence="20" key="2">
    <citation type="submission" date="2020-09" db="EMBL/GenBank/DDBJ databases">
        <authorList>
            <person name="Sun Q."/>
            <person name="Zhou Y."/>
        </authorList>
    </citation>
    <scope>NUCLEOTIDE SEQUENCE</scope>
    <source>
        <strain evidence="20">CGMCC 1.12777</strain>
    </source>
</reference>
<feature type="binding site" evidence="17">
    <location>
        <position position="222"/>
    </location>
    <ligand>
        <name>NADP(+)</name>
        <dbReference type="ChEBI" id="CHEBI:58349"/>
    </ligand>
</feature>
<dbReference type="FunFam" id="3.40.140.10:FF:000025">
    <property type="entry name" value="Riboflavin biosynthesis protein RibD"/>
    <property type="match status" value="1"/>
</dbReference>
<feature type="binding site" evidence="17">
    <location>
        <position position="207"/>
    </location>
    <ligand>
        <name>substrate</name>
    </ligand>
</feature>
<evidence type="ECO:0000256" key="10">
    <source>
        <dbReference type="ARBA" id="ARBA00022857"/>
    </source>
</evidence>
<comment type="cofactor">
    <cofactor evidence="15 18">
        <name>Zn(2+)</name>
        <dbReference type="ChEBI" id="CHEBI:29105"/>
    </cofactor>
    <text evidence="15 18">Binds 1 zinc ion.</text>
</comment>
<protein>
    <recommendedName>
        <fullName evidence="15">Riboflavin biosynthesis protein RibD</fullName>
    </recommendedName>
    <domain>
        <recommendedName>
            <fullName evidence="15">Diaminohydroxyphosphoribosylaminopyrimidine deaminase</fullName>
            <shortName evidence="15">DRAP deaminase</shortName>
            <ecNumber evidence="15">3.5.4.26</ecNumber>
        </recommendedName>
        <alternativeName>
            <fullName evidence="15">Riboflavin-specific deaminase</fullName>
        </alternativeName>
    </domain>
    <domain>
        <recommendedName>
            <fullName evidence="15">5-amino-6-(5-phosphoribosylamino)uracil reductase</fullName>
            <ecNumber evidence="15">1.1.1.193</ecNumber>
        </recommendedName>
        <alternativeName>
            <fullName evidence="15">HTP reductase</fullName>
        </alternativeName>
    </domain>
</protein>
<comment type="pathway">
    <text evidence="2 15">Cofactor biosynthesis; riboflavin biosynthesis; 5-amino-6-(D-ribitylamino)uracil from GTP: step 2/4.</text>
</comment>
<dbReference type="PROSITE" id="PS51747">
    <property type="entry name" value="CYT_DCMP_DEAMINASES_2"/>
    <property type="match status" value="1"/>
</dbReference>
<evidence type="ECO:0000256" key="13">
    <source>
        <dbReference type="ARBA" id="ARBA00049861"/>
    </source>
</evidence>
<comment type="pathway">
    <text evidence="3 15">Cofactor biosynthesis; riboflavin biosynthesis; 5-amino-6-(D-ribitylamino)uracil from GTP: step 3/4.</text>
</comment>
<reference evidence="20" key="1">
    <citation type="journal article" date="2014" name="Int. J. Syst. Evol. Microbiol.">
        <title>Complete genome sequence of Corynebacterium casei LMG S-19264T (=DSM 44701T), isolated from a smear-ripened cheese.</title>
        <authorList>
            <consortium name="US DOE Joint Genome Institute (JGI-PGF)"/>
            <person name="Walter F."/>
            <person name="Albersmeier A."/>
            <person name="Kalinowski J."/>
            <person name="Ruckert C."/>
        </authorList>
    </citation>
    <scope>NUCLEOTIDE SEQUENCE</scope>
    <source>
        <strain evidence="20">CGMCC 1.12777</strain>
    </source>
</reference>
<dbReference type="Pfam" id="PF01872">
    <property type="entry name" value="RibD_C"/>
    <property type="match status" value="1"/>
</dbReference>
<dbReference type="AlphaFoldDB" id="A0A8J2ZSN4"/>
<evidence type="ECO:0000256" key="8">
    <source>
        <dbReference type="ARBA" id="ARBA00022801"/>
    </source>
</evidence>
<evidence type="ECO:0000313" key="21">
    <source>
        <dbReference type="Proteomes" id="UP000656813"/>
    </source>
</evidence>
<dbReference type="UniPathway" id="UPA00275">
    <property type="reaction ID" value="UER00401"/>
</dbReference>
<proteinExistence type="inferred from homology"/>
<dbReference type="PIRSF" id="PIRSF006769">
    <property type="entry name" value="RibD"/>
    <property type="match status" value="1"/>
</dbReference>
<feature type="binding site" evidence="17">
    <location>
        <position position="170"/>
    </location>
    <ligand>
        <name>NADP(+)</name>
        <dbReference type="ChEBI" id="CHEBI:58349"/>
    </ligand>
</feature>
<keyword evidence="11 15" id="KW-0560">Oxidoreductase</keyword>
<dbReference type="InterPro" id="IPR016192">
    <property type="entry name" value="APOBEC/CMP_deaminase_Zn-bd"/>
</dbReference>
<comment type="caution">
    <text evidence="20">The sequence shown here is derived from an EMBL/GenBank/DDBJ whole genome shotgun (WGS) entry which is preliminary data.</text>
</comment>
<feature type="binding site" evidence="17">
    <location>
        <position position="196"/>
    </location>
    <ligand>
        <name>NADP(+)</name>
        <dbReference type="ChEBI" id="CHEBI:58349"/>
    </ligand>
</feature>
<keyword evidence="12" id="KW-0511">Multifunctional enzyme</keyword>
<evidence type="ECO:0000256" key="2">
    <source>
        <dbReference type="ARBA" id="ARBA00004882"/>
    </source>
</evidence>
<keyword evidence="10 15" id="KW-0521">NADP</keyword>
<feature type="binding site" evidence="17">
    <location>
        <position position="291"/>
    </location>
    <ligand>
        <name>substrate</name>
    </ligand>
</feature>
<dbReference type="Gene3D" id="3.40.140.10">
    <property type="entry name" value="Cytidine Deaminase, domain 2"/>
    <property type="match status" value="1"/>
</dbReference>
<keyword evidence="9 15" id="KW-0862">Zinc</keyword>
<dbReference type="Proteomes" id="UP000656813">
    <property type="component" value="Unassembled WGS sequence"/>
</dbReference>
<dbReference type="InterPro" id="IPR002125">
    <property type="entry name" value="CMP_dCMP_dom"/>
</dbReference>
<keyword evidence="7 15" id="KW-0479">Metal-binding</keyword>
<feature type="binding site" evidence="17">
    <location>
        <position position="200"/>
    </location>
    <ligand>
        <name>NADP(+)</name>
        <dbReference type="ChEBI" id="CHEBI:58349"/>
    </ligand>
</feature>
<feature type="binding site" evidence="18">
    <location>
        <position position="50"/>
    </location>
    <ligand>
        <name>Zn(2+)</name>
        <dbReference type="ChEBI" id="CHEBI:29105"/>
        <note>catalytic</note>
    </ligand>
</feature>
<evidence type="ECO:0000256" key="14">
    <source>
        <dbReference type="ARBA" id="ARBA00049886"/>
    </source>
</evidence>